<keyword evidence="5" id="KW-0677">Repeat</keyword>
<dbReference type="PANTHER" id="PTHR45641">
    <property type="entry name" value="TETRATRICOPEPTIDE REPEAT PROTEIN (AFU_ORTHOLOGUE AFUA_6G03870)"/>
    <property type="match status" value="1"/>
</dbReference>
<evidence type="ECO:0000256" key="10">
    <source>
        <dbReference type="SAM" id="Coils"/>
    </source>
</evidence>
<dbReference type="PROSITE" id="PS50005">
    <property type="entry name" value="TPR"/>
    <property type="match status" value="1"/>
</dbReference>
<dbReference type="GO" id="GO:0016779">
    <property type="term" value="F:nucleotidyltransferase activity"/>
    <property type="evidence" value="ECO:0007669"/>
    <property type="project" value="UniProtKB-KW"/>
</dbReference>
<keyword evidence="9" id="KW-0521">NADP</keyword>
<keyword evidence="10" id="KW-0175">Coiled coil</keyword>
<feature type="coiled-coil region" evidence="10">
    <location>
        <begin position="435"/>
        <end position="462"/>
    </location>
</feature>
<dbReference type="Proteomes" id="UP000663868">
    <property type="component" value="Unassembled WGS sequence"/>
</dbReference>
<comment type="similarity">
    <text evidence="1 9">Belongs to the Arg-specific ADP-ribosyltransferase family.</text>
</comment>
<dbReference type="GO" id="GO:0106274">
    <property type="term" value="F:NAD+-protein-arginine ADP-ribosyltransferase activity"/>
    <property type="evidence" value="ECO:0007669"/>
    <property type="project" value="UniProtKB-EC"/>
</dbReference>
<evidence type="ECO:0000256" key="1">
    <source>
        <dbReference type="ARBA" id="ARBA00009558"/>
    </source>
</evidence>
<gene>
    <name evidence="11" type="ORF">IZO911_LOCUS22862</name>
    <name evidence="12" type="ORF">KXQ929_LOCUS25004</name>
</gene>
<evidence type="ECO:0000256" key="7">
    <source>
        <dbReference type="ARBA" id="ARBA00047597"/>
    </source>
</evidence>
<dbReference type="EC" id="2.4.2.31" evidence="9"/>
<dbReference type="Proteomes" id="UP000663860">
    <property type="component" value="Unassembled WGS sequence"/>
</dbReference>
<evidence type="ECO:0000256" key="9">
    <source>
        <dbReference type="RuleBase" id="RU361228"/>
    </source>
</evidence>
<dbReference type="EMBL" id="CAJNOE010000259">
    <property type="protein sequence ID" value="CAF1097712.1"/>
    <property type="molecule type" value="Genomic_DNA"/>
</dbReference>
<keyword evidence="9" id="KW-0520">NAD</keyword>
<proteinExistence type="inferred from homology"/>
<dbReference type="Pfam" id="PF13424">
    <property type="entry name" value="TPR_12"/>
    <property type="match status" value="1"/>
</dbReference>
<dbReference type="InterPro" id="IPR000768">
    <property type="entry name" value="ART"/>
</dbReference>
<dbReference type="PANTHER" id="PTHR45641:SF19">
    <property type="entry name" value="NEPHROCYSTIN-3"/>
    <property type="match status" value="1"/>
</dbReference>
<dbReference type="Pfam" id="PF01129">
    <property type="entry name" value="ART"/>
    <property type="match status" value="1"/>
</dbReference>
<dbReference type="SUPFAM" id="SSF56399">
    <property type="entry name" value="ADP-ribosylation"/>
    <property type="match status" value="1"/>
</dbReference>
<protein>
    <recommendedName>
        <fullName evidence="9">NAD(P)(+)--arginine ADP-ribosyltransferase</fullName>
        <ecNumber evidence="9">2.4.2.31</ecNumber>
    </recommendedName>
    <alternativeName>
        <fullName evidence="9">Mono(ADP-ribosyl)transferase</fullName>
    </alternativeName>
</protein>
<accession>A0A814NXG8</accession>
<dbReference type="AlphaFoldDB" id="A0A814NXG8"/>
<dbReference type="PROSITE" id="PS51996">
    <property type="entry name" value="TR_MART"/>
    <property type="match status" value="1"/>
</dbReference>
<keyword evidence="2 9" id="KW-0328">Glycosyltransferase</keyword>
<dbReference type="Gene3D" id="3.90.176.10">
    <property type="entry name" value="Toxin ADP-ribosyltransferase, Chain A, domain 1"/>
    <property type="match status" value="1"/>
</dbReference>
<evidence type="ECO:0000313" key="12">
    <source>
        <dbReference type="EMBL" id="CAF3940436.1"/>
    </source>
</evidence>
<evidence type="ECO:0000256" key="5">
    <source>
        <dbReference type="ARBA" id="ARBA00022737"/>
    </source>
</evidence>
<organism evidence="11 13">
    <name type="scientific">Adineta steineri</name>
    <dbReference type="NCBI Taxonomy" id="433720"/>
    <lineage>
        <taxon>Eukaryota</taxon>
        <taxon>Metazoa</taxon>
        <taxon>Spiralia</taxon>
        <taxon>Gnathifera</taxon>
        <taxon>Rotifera</taxon>
        <taxon>Eurotatoria</taxon>
        <taxon>Bdelloidea</taxon>
        <taxon>Adinetida</taxon>
        <taxon>Adinetidae</taxon>
        <taxon>Adineta</taxon>
    </lineage>
</organism>
<reference evidence="11" key="1">
    <citation type="submission" date="2021-02" db="EMBL/GenBank/DDBJ databases">
        <authorList>
            <person name="Nowell W R."/>
        </authorList>
    </citation>
    <scope>NUCLEOTIDE SEQUENCE</scope>
</reference>
<evidence type="ECO:0000256" key="2">
    <source>
        <dbReference type="ARBA" id="ARBA00022676"/>
    </source>
</evidence>
<keyword evidence="3 9" id="KW-0808">Transferase</keyword>
<keyword evidence="4" id="KW-0548">Nucleotidyltransferase</keyword>
<dbReference type="InterPro" id="IPR019734">
    <property type="entry name" value="TPR_rpt"/>
</dbReference>
<dbReference type="Gene3D" id="1.25.40.10">
    <property type="entry name" value="Tetratricopeptide repeat domain"/>
    <property type="match status" value="2"/>
</dbReference>
<feature type="repeat" description="TPR" evidence="8">
    <location>
        <begin position="422"/>
        <end position="455"/>
    </location>
</feature>
<evidence type="ECO:0000256" key="4">
    <source>
        <dbReference type="ARBA" id="ARBA00022695"/>
    </source>
</evidence>
<dbReference type="EMBL" id="CAJOBB010002126">
    <property type="protein sequence ID" value="CAF3940436.1"/>
    <property type="molecule type" value="Genomic_DNA"/>
</dbReference>
<evidence type="ECO:0000256" key="8">
    <source>
        <dbReference type="PROSITE-ProRule" id="PRU00339"/>
    </source>
</evidence>
<keyword evidence="6 8" id="KW-0802">TPR repeat</keyword>
<evidence type="ECO:0000256" key="3">
    <source>
        <dbReference type="ARBA" id="ARBA00022679"/>
    </source>
</evidence>
<sequence length="494" mass="57946">MWSQLITEVLLRLPQSSEAKAEMIAECRLSYKDNEAQLKNIEMFEKNYRENEAIEWYTKNGFIFQLFNKAFRRQDFEVIFKYRFFLLDLFKEIHSLYVQQYQTVQQHLTVYRGQMMWKIELMKIKQNVGHLISINTFFSTSISPIVAASFCGNGEYESEGIVSVMFEIELDASTPSRPFARIEKSSVIGDEREVLFSMGTVFHVENVDLETDTIWLVKLTWNHQTQEKLKEMKQLTGLLDFYTGQRTGDRPSILTFGCFLSQMGLLRQALRFYTYLCKTLPKDHSDRGILYNNLGEVLRKLNYFNWARYYFEKALEFCTDTISIYNPFWAIIHSNIALLNLGCGKPKEALKCYRYAAFILSRYIIYDEECNSIYIEEALAIVYHGMGTALLYLSKYQNATVCQRKALKIQLRILPNDHPTLIESYHELGILSMKLQKHVEALKNFETALRIAQKNLLEKDQRYIWLHASQHDHVFGDKFETQLQLPATPSRQLP</sequence>
<evidence type="ECO:0000256" key="6">
    <source>
        <dbReference type="ARBA" id="ARBA00022803"/>
    </source>
</evidence>
<dbReference type="SUPFAM" id="SSF48452">
    <property type="entry name" value="TPR-like"/>
    <property type="match status" value="1"/>
</dbReference>
<comment type="catalytic activity">
    <reaction evidence="7 9">
        <text>L-arginyl-[protein] + NAD(+) = N(omega)-(ADP-D-ribosyl)-L-arginyl-[protein] + nicotinamide + H(+)</text>
        <dbReference type="Rhea" id="RHEA:19149"/>
        <dbReference type="Rhea" id="RHEA-COMP:10532"/>
        <dbReference type="Rhea" id="RHEA-COMP:15087"/>
        <dbReference type="ChEBI" id="CHEBI:15378"/>
        <dbReference type="ChEBI" id="CHEBI:17154"/>
        <dbReference type="ChEBI" id="CHEBI:29965"/>
        <dbReference type="ChEBI" id="CHEBI:57540"/>
        <dbReference type="ChEBI" id="CHEBI:142554"/>
        <dbReference type="EC" id="2.4.2.31"/>
    </reaction>
</comment>
<evidence type="ECO:0000313" key="11">
    <source>
        <dbReference type="EMBL" id="CAF1097712.1"/>
    </source>
</evidence>
<dbReference type="SMART" id="SM00028">
    <property type="entry name" value="TPR"/>
    <property type="match status" value="4"/>
</dbReference>
<comment type="caution">
    <text evidence="11">The sequence shown here is derived from an EMBL/GenBank/DDBJ whole genome shotgun (WGS) entry which is preliminary data.</text>
</comment>
<dbReference type="InterPro" id="IPR011990">
    <property type="entry name" value="TPR-like_helical_dom_sf"/>
</dbReference>
<name>A0A814NXG8_9BILA</name>
<evidence type="ECO:0000313" key="13">
    <source>
        <dbReference type="Proteomes" id="UP000663860"/>
    </source>
</evidence>